<dbReference type="STRING" id="7260.B4N4V9"/>
<dbReference type="eggNOG" id="KOG0425">
    <property type="taxonomic scope" value="Eukaryota"/>
</dbReference>
<dbReference type="InterPro" id="IPR023313">
    <property type="entry name" value="UBQ-conjugating_AS"/>
</dbReference>
<dbReference type="SUPFAM" id="SSF54495">
    <property type="entry name" value="UBC-like"/>
    <property type="match status" value="1"/>
</dbReference>
<evidence type="ECO:0000313" key="11">
    <source>
        <dbReference type="EMBL" id="EDW79398.1"/>
    </source>
</evidence>
<keyword evidence="12" id="KW-1185">Reference proteome</keyword>
<evidence type="ECO:0000256" key="3">
    <source>
        <dbReference type="ARBA" id="ARBA00022679"/>
    </source>
</evidence>
<organism evidence="12">
    <name type="scientific">Drosophila willistoni</name>
    <name type="common">Fruit fly</name>
    <dbReference type="NCBI Taxonomy" id="7260"/>
    <lineage>
        <taxon>Eukaryota</taxon>
        <taxon>Metazoa</taxon>
        <taxon>Ecdysozoa</taxon>
        <taxon>Arthropoda</taxon>
        <taxon>Hexapoda</taxon>
        <taxon>Insecta</taxon>
        <taxon>Pterygota</taxon>
        <taxon>Neoptera</taxon>
        <taxon>Endopterygota</taxon>
        <taxon>Diptera</taxon>
        <taxon>Brachycera</taxon>
        <taxon>Muscomorpha</taxon>
        <taxon>Ephydroidea</taxon>
        <taxon>Drosophilidae</taxon>
        <taxon>Drosophila</taxon>
        <taxon>Sophophora</taxon>
    </lineage>
</organism>
<protein>
    <submittedName>
        <fullName evidence="11">GK20435</fullName>
    </submittedName>
</protein>
<dbReference type="PhylomeDB" id="B4N4V9"/>
<dbReference type="InterPro" id="IPR016135">
    <property type="entry name" value="UBQ-conjugating_enzyme/RWD"/>
</dbReference>
<dbReference type="Pfam" id="PF00179">
    <property type="entry name" value="UQ_con"/>
    <property type="match status" value="1"/>
</dbReference>
<keyword evidence="5 8" id="KW-0833">Ubl conjugation pathway</keyword>
<dbReference type="PROSITE" id="PS00183">
    <property type="entry name" value="UBC_1"/>
    <property type="match status" value="1"/>
</dbReference>
<keyword evidence="4 8" id="KW-0547">Nucleotide-binding</keyword>
<evidence type="ECO:0000313" key="12">
    <source>
        <dbReference type="Proteomes" id="UP000007798"/>
    </source>
</evidence>
<evidence type="ECO:0000256" key="9">
    <source>
        <dbReference type="SAM" id="MobiDB-lite"/>
    </source>
</evidence>
<feature type="compositionally biased region" description="Low complexity" evidence="9">
    <location>
        <begin position="32"/>
        <end position="41"/>
    </location>
</feature>
<dbReference type="GO" id="GO:0005524">
    <property type="term" value="F:ATP binding"/>
    <property type="evidence" value="ECO:0007669"/>
    <property type="project" value="UniProtKB-UniRule"/>
</dbReference>
<dbReference type="CDD" id="cd23803">
    <property type="entry name" value="UBCc_UBE2R"/>
    <property type="match status" value="1"/>
</dbReference>
<evidence type="ECO:0000256" key="2">
    <source>
        <dbReference type="ARBA" id="ARBA00022553"/>
    </source>
</evidence>
<dbReference type="FunCoup" id="B4N4V9">
    <property type="interactions" value="624"/>
</dbReference>
<name>B4N4V9_DROWI</name>
<reference evidence="11 12" key="1">
    <citation type="journal article" date="2007" name="Nature">
        <title>Evolution of genes and genomes on the Drosophila phylogeny.</title>
        <authorList>
            <consortium name="Drosophila 12 Genomes Consortium"/>
            <person name="Clark A.G."/>
            <person name="Eisen M.B."/>
            <person name="Smith D.R."/>
            <person name="Bergman C.M."/>
            <person name="Oliver B."/>
            <person name="Markow T.A."/>
            <person name="Kaufman T.C."/>
            <person name="Kellis M."/>
            <person name="Gelbart W."/>
            <person name="Iyer V.N."/>
            <person name="Pollard D.A."/>
            <person name="Sackton T.B."/>
            <person name="Larracuente A.M."/>
            <person name="Singh N.D."/>
            <person name="Abad J.P."/>
            <person name="Abt D.N."/>
            <person name="Adryan B."/>
            <person name="Aguade M."/>
            <person name="Akashi H."/>
            <person name="Anderson W.W."/>
            <person name="Aquadro C.F."/>
            <person name="Ardell D.H."/>
            <person name="Arguello R."/>
            <person name="Artieri C.G."/>
            <person name="Barbash D.A."/>
            <person name="Barker D."/>
            <person name="Barsanti P."/>
            <person name="Batterham P."/>
            <person name="Batzoglou S."/>
            <person name="Begun D."/>
            <person name="Bhutkar A."/>
            <person name="Blanco E."/>
            <person name="Bosak S.A."/>
            <person name="Bradley R.K."/>
            <person name="Brand A.D."/>
            <person name="Brent M.R."/>
            <person name="Brooks A.N."/>
            <person name="Brown R.H."/>
            <person name="Butlin R.K."/>
            <person name="Caggese C."/>
            <person name="Calvi B.R."/>
            <person name="Bernardo de Carvalho A."/>
            <person name="Caspi A."/>
            <person name="Castrezana S."/>
            <person name="Celniker S.E."/>
            <person name="Chang J.L."/>
            <person name="Chapple C."/>
            <person name="Chatterji S."/>
            <person name="Chinwalla A."/>
            <person name="Civetta A."/>
            <person name="Clifton S.W."/>
            <person name="Comeron J.M."/>
            <person name="Costello J.C."/>
            <person name="Coyne J.A."/>
            <person name="Daub J."/>
            <person name="David R.G."/>
            <person name="Delcher A.L."/>
            <person name="Delehaunty K."/>
            <person name="Do C.B."/>
            <person name="Ebling H."/>
            <person name="Edwards K."/>
            <person name="Eickbush T."/>
            <person name="Evans J.D."/>
            <person name="Filipski A."/>
            <person name="Findeiss S."/>
            <person name="Freyhult E."/>
            <person name="Fulton L."/>
            <person name="Fulton R."/>
            <person name="Garcia A.C."/>
            <person name="Gardiner A."/>
            <person name="Garfield D.A."/>
            <person name="Garvin B.E."/>
            <person name="Gibson G."/>
            <person name="Gilbert D."/>
            <person name="Gnerre S."/>
            <person name="Godfrey J."/>
            <person name="Good R."/>
            <person name="Gotea V."/>
            <person name="Gravely B."/>
            <person name="Greenberg A.J."/>
            <person name="Griffiths-Jones S."/>
            <person name="Gross S."/>
            <person name="Guigo R."/>
            <person name="Gustafson E.A."/>
            <person name="Haerty W."/>
            <person name="Hahn M.W."/>
            <person name="Halligan D.L."/>
            <person name="Halpern A.L."/>
            <person name="Halter G.M."/>
            <person name="Han M.V."/>
            <person name="Heger A."/>
            <person name="Hillier L."/>
            <person name="Hinrichs A.S."/>
            <person name="Holmes I."/>
            <person name="Hoskins R.A."/>
            <person name="Hubisz M.J."/>
            <person name="Hultmark D."/>
            <person name="Huntley M.A."/>
            <person name="Jaffe D.B."/>
            <person name="Jagadeeshan S."/>
            <person name="Jeck W.R."/>
            <person name="Johnson J."/>
            <person name="Jones C.D."/>
            <person name="Jordan W.C."/>
            <person name="Karpen G.H."/>
            <person name="Kataoka E."/>
            <person name="Keightley P.D."/>
            <person name="Kheradpour P."/>
            <person name="Kirkness E.F."/>
            <person name="Koerich L.B."/>
            <person name="Kristiansen K."/>
            <person name="Kudrna D."/>
            <person name="Kulathinal R.J."/>
            <person name="Kumar S."/>
            <person name="Kwok R."/>
            <person name="Lander E."/>
            <person name="Langley C.H."/>
            <person name="Lapoint R."/>
            <person name="Lazzaro B.P."/>
            <person name="Lee S.J."/>
            <person name="Levesque L."/>
            <person name="Li R."/>
            <person name="Lin C.F."/>
            <person name="Lin M.F."/>
            <person name="Lindblad-Toh K."/>
            <person name="Llopart A."/>
            <person name="Long M."/>
            <person name="Low L."/>
            <person name="Lozovsky E."/>
            <person name="Lu J."/>
            <person name="Luo M."/>
            <person name="Machado C.A."/>
            <person name="Makalowski W."/>
            <person name="Marzo M."/>
            <person name="Matsuda M."/>
            <person name="Matzkin L."/>
            <person name="McAllister B."/>
            <person name="McBride C.S."/>
            <person name="McKernan B."/>
            <person name="McKernan K."/>
            <person name="Mendez-Lago M."/>
            <person name="Minx P."/>
            <person name="Mollenhauer M.U."/>
            <person name="Montooth K."/>
            <person name="Mount S.M."/>
            <person name="Mu X."/>
            <person name="Myers E."/>
            <person name="Negre B."/>
            <person name="Newfeld S."/>
            <person name="Nielsen R."/>
            <person name="Noor M.A."/>
            <person name="O'Grady P."/>
            <person name="Pachter L."/>
            <person name="Papaceit M."/>
            <person name="Parisi M.J."/>
            <person name="Parisi M."/>
            <person name="Parts L."/>
            <person name="Pedersen J.S."/>
            <person name="Pesole G."/>
            <person name="Phillippy A.M."/>
            <person name="Ponting C.P."/>
            <person name="Pop M."/>
            <person name="Porcelli D."/>
            <person name="Powell J.R."/>
            <person name="Prohaska S."/>
            <person name="Pruitt K."/>
            <person name="Puig M."/>
            <person name="Quesneville H."/>
            <person name="Ram K.R."/>
            <person name="Rand D."/>
            <person name="Rasmussen M.D."/>
            <person name="Reed L.K."/>
            <person name="Reenan R."/>
            <person name="Reily A."/>
            <person name="Remington K.A."/>
            <person name="Rieger T.T."/>
            <person name="Ritchie M.G."/>
            <person name="Robin C."/>
            <person name="Rogers Y.H."/>
            <person name="Rohde C."/>
            <person name="Rozas J."/>
            <person name="Rubenfield M.J."/>
            <person name="Ruiz A."/>
            <person name="Russo S."/>
            <person name="Salzberg S.L."/>
            <person name="Sanchez-Gracia A."/>
            <person name="Saranga D.J."/>
            <person name="Sato H."/>
            <person name="Schaeffer S.W."/>
            <person name="Schatz M.C."/>
            <person name="Schlenke T."/>
            <person name="Schwartz R."/>
            <person name="Segarra C."/>
            <person name="Singh R.S."/>
            <person name="Sirot L."/>
            <person name="Sirota M."/>
            <person name="Sisneros N.B."/>
            <person name="Smith C.D."/>
            <person name="Smith T.F."/>
            <person name="Spieth J."/>
            <person name="Stage D.E."/>
            <person name="Stark A."/>
            <person name="Stephan W."/>
            <person name="Strausberg R.L."/>
            <person name="Strempel S."/>
            <person name="Sturgill D."/>
            <person name="Sutton G."/>
            <person name="Sutton G.G."/>
            <person name="Tao W."/>
            <person name="Teichmann S."/>
            <person name="Tobari Y.N."/>
            <person name="Tomimura Y."/>
            <person name="Tsolas J.M."/>
            <person name="Valente V.L."/>
            <person name="Venter E."/>
            <person name="Venter J.C."/>
            <person name="Vicario S."/>
            <person name="Vieira F.G."/>
            <person name="Vilella A.J."/>
            <person name="Villasante A."/>
            <person name="Walenz B."/>
            <person name="Wang J."/>
            <person name="Wasserman M."/>
            <person name="Watts T."/>
            <person name="Wilson D."/>
            <person name="Wilson R.K."/>
            <person name="Wing R.A."/>
            <person name="Wolfner M.F."/>
            <person name="Wong A."/>
            <person name="Wong G.K."/>
            <person name="Wu C.I."/>
            <person name="Wu G."/>
            <person name="Yamamoto D."/>
            <person name="Yang H.P."/>
            <person name="Yang S.P."/>
            <person name="Yorke J.A."/>
            <person name="Yoshida K."/>
            <person name="Zdobnov E."/>
            <person name="Zhang P."/>
            <person name="Zhang Y."/>
            <person name="Zimin A.V."/>
            <person name="Baldwin J."/>
            <person name="Abdouelleil A."/>
            <person name="Abdulkadir J."/>
            <person name="Abebe A."/>
            <person name="Abera B."/>
            <person name="Abreu J."/>
            <person name="Acer S.C."/>
            <person name="Aftuck L."/>
            <person name="Alexander A."/>
            <person name="An P."/>
            <person name="Anderson E."/>
            <person name="Anderson S."/>
            <person name="Arachi H."/>
            <person name="Azer M."/>
            <person name="Bachantsang P."/>
            <person name="Barry A."/>
            <person name="Bayul T."/>
            <person name="Berlin A."/>
            <person name="Bessette D."/>
            <person name="Bloom T."/>
            <person name="Blye J."/>
            <person name="Boguslavskiy L."/>
            <person name="Bonnet C."/>
            <person name="Boukhgalter B."/>
            <person name="Bourzgui I."/>
            <person name="Brown A."/>
            <person name="Cahill P."/>
            <person name="Channer S."/>
            <person name="Cheshatsang Y."/>
            <person name="Chuda L."/>
            <person name="Citroen M."/>
            <person name="Collymore A."/>
            <person name="Cooke P."/>
            <person name="Costello M."/>
            <person name="D'Aco K."/>
            <person name="Daza R."/>
            <person name="De Haan G."/>
            <person name="DeGray S."/>
            <person name="DeMaso C."/>
            <person name="Dhargay N."/>
            <person name="Dooley K."/>
            <person name="Dooley E."/>
            <person name="Doricent M."/>
            <person name="Dorje P."/>
            <person name="Dorjee K."/>
            <person name="Dupes A."/>
            <person name="Elong R."/>
            <person name="Falk J."/>
            <person name="Farina A."/>
            <person name="Faro S."/>
            <person name="Ferguson D."/>
            <person name="Fisher S."/>
            <person name="Foley C.D."/>
            <person name="Franke A."/>
            <person name="Friedrich D."/>
            <person name="Gadbois L."/>
            <person name="Gearin G."/>
            <person name="Gearin C.R."/>
            <person name="Giannoukos G."/>
            <person name="Goode T."/>
            <person name="Graham J."/>
            <person name="Grandbois E."/>
            <person name="Grewal S."/>
            <person name="Gyaltsen K."/>
            <person name="Hafez N."/>
            <person name="Hagos B."/>
            <person name="Hall J."/>
            <person name="Henson C."/>
            <person name="Hollinger A."/>
            <person name="Honan T."/>
            <person name="Huard M.D."/>
            <person name="Hughes L."/>
            <person name="Hurhula B."/>
            <person name="Husby M.E."/>
            <person name="Kamat A."/>
            <person name="Kanga B."/>
            <person name="Kashin S."/>
            <person name="Khazanovich D."/>
            <person name="Kisner P."/>
            <person name="Lance K."/>
            <person name="Lara M."/>
            <person name="Lee W."/>
            <person name="Lennon N."/>
            <person name="Letendre F."/>
            <person name="LeVine R."/>
            <person name="Lipovsky A."/>
            <person name="Liu X."/>
            <person name="Liu J."/>
            <person name="Liu S."/>
            <person name="Lokyitsang T."/>
            <person name="Lokyitsang Y."/>
            <person name="Lubonja R."/>
            <person name="Lui A."/>
            <person name="MacDonald P."/>
            <person name="Magnisalis V."/>
            <person name="Maru K."/>
            <person name="Matthews C."/>
            <person name="McCusker W."/>
            <person name="McDonough S."/>
            <person name="Mehta T."/>
            <person name="Meldrim J."/>
            <person name="Meneus L."/>
            <person name="Mihai O."/>
            <person name="Mihalev A."/>
            <person name="Mihova T."/>
            <person name="Mittelman R."/>
            <person name="Mlenga V."/>
            <person name="Montmayeur A."/>
            <person name="Mulrain L."/>
            <person name="Navidi A."/>
            <person name="Naylor J."/>
            <person name="Negash T."/>
            <person name="Nguyen T."/>
            <person name="Nguyen N."/>
            <person name="Nicol R."/>
            <person name="Norbu C."/>
            <person name="Norbu N."/>
            <person name="Novod N."/>
            <person name="O'Neill B."/>
            <person name="Osman S."/>
            <person name="Markiewicz E."/>
            <person name="Oyono O.L."/>
            <person name="Patti C."/>
            <person name="Phunkhang P."/>
            <person name="Pierre F."/>
            <person name="Priest M."/>
            <person name="Raghuraman S."/>
            <person name="Rege F."/>
            <person name="Reyes R."/>
            <person name="Rise C."/>
            <person name="Rogov P."/>
            <person name="Ross K."/>
            <person name="Ryan E."/>
            <person name="Settipalli S."/>
            <person name="Shea T."/>
            <person name="Sherpa N."/>
            <person name="Shi L."/>
            <person name="Shih D."/>
            <person name="Sparrow T."/>
            <person name="Spaulding J."/>
            <person name="Stalker J."/>
            <person name="Stange-Thomann N."/>
            <person name="Stavropoulos S."/>
            <person name="Stone C."/>
            <person name="Strader C."/>
            <person name="Tesfaye S."/>
            <person name="Thomson T."/>
            <person name="Thoulutsang Y."/>
            <person name="Thoulutsang D."/>
            <person name="Topham K."/>
            <person name="Topping I."/>
            <person name="Tsamla T."/>
            <person name="Vassiliev H."/>
            <person name="Vo A."/>
            <person name="Wangchuk T."/>
            <person name="Wangdi T."/>
            <person name="Weiand M."/>
            <person name="Wilkinson J."/>
            <person name="Wilson A."/>
            <person name="Yadav S."/>
            <person name="Young G."/>
            <person name="Yu Q."/>
            <person name="Zembek L."/>
            <person name="Zhong D."/>
            <person name="Zimmer A."/>
            <person name="Zwirko Z."/>
            <person name="Jaffe D.B."/>
            <person name="Alvarez P."/>
            <person name="Brockman W."/>
            <person name="Butler J."/>
            <person name="Chin C."/>
            <person name="Gnerre S."/>
            <person name="Grabherr M."/>
            <person name="Kleber M."/>
            <person name="Mauceli E."/>
            <person name="MacCallum I."/>
        </authorList>
    </citation>
    <scope>NUCLEOTIDE SEQUENCE [LARGE SCALE GENOMIC DNA]</scope>
    <source>
        <strain evidence="12">Tucson 14030-0811.24</strain>
    </source>
</reference>
<dbReference type="PROSITE" id="PS50127">
    <property type="entry name" value="UBC_2"/>
    <property type="match status" value="1"/>
</dbReference>
<dbReference type="InterPro" id="IPR000608">
    <property type="entry name" value="UBC"/>
</dbReference>
<feature type="active site" description="Glycyl thioester intermediate" evidence="7">
    <location>
        <position position="127"/>
    </location>
</feature>
<dbReference type="PANTHER" id="PTHR24067">
    <property type="entry name" value="UBIQUITIN-CONJUGATING ENZYME E2"/>
    <property type="match status" value="1"/>
</dbReference>
<feature type="region of interest" description="Disordered" evidence="9">
    <location>
        <begin position="235"/>
        <end position="322"/>
    </location>
</feature>
<evidence type="ECO:0000256" key="8">
    <source>
        <dbReference type="RuleBase" id="RU362109"/>
    </source>
</evidence>
<dbReference type="FunFam" id="3.10.110.10:FF:000009">
    <property type="entry name" value="Ubiquitin-conjugating enzyme E2 R2"/>
    <property type="match status" value="1"/>
</dbReference>
<dbReference type="Gene3D" id="3.10.110.10">
    <property type="entry name" value="Ubiquitin Conjugating Enzyme"/>
    <property type="match status" value="1"/>
</dbReference>
<comment type="similarity">
    <text evidence="8">Belongs to the ubiquitin-conjugating enzyme family.</text>
</comment>
<dbReference type="InParanoid" id="B4N4V9"/>
<dbReference type="SMART" id="SM00212">
    <property type="entry name" value="UBCc"/>
    <property type="match status" value="1"/>
</dbReference>
<evidence type="ECO:0000256" key="7">
    <source>
        <dbReference type="PROSITE-ProRule" id="PRU10133"/>
    </source>
</evidence>
<dbReference type="InterPro" id="IPR050113">
    <property type="entry name" value="Ub_conjugating_enzyme"/>
</dbReference>
<evidence type="ECO:0000256" key="5">
    <source>
        <dbReference type="ARBA" id="ARBA00022786"/>
    </source>
</evidence>
<keyword evidence="2" id="KW-0597">Phosphoprotein</keyword>
<evidence type="ECO:0000259" key="10">
    <source>
        <dbReference type="PROSITE" id="PS50127"/>
    </source>
</evidence>
<feature type="region of interest" description="Disordered" evidence="9">
    <location>
        <begin position="1"/>
        <end position="41"/>
    </location>
</feature>
<feature type="domain" description="UBC core" evidence="10">
    <location>
        <begin position="42"/>
        <end position="208"/>
    </location>
</feature>
<gene>
    <name evidence="11" type="primary">Dwil\GK20435</name>
    <name evidence="11" type="ORF">Dwil_GK20435</name>
</gene>
<dbReference type="EMBL" id="CH964101">
    <property type="protein sequence ID" value="EDW79398.1"/>
    <property type="molecule type" value="Genomic_DNA"/>
</dbReference>
<dbReference type="GO" id="GO:0061631">
    <property type="term" value="F:ubiquitin conjugating enzyme activity"/>
    <property type="evidence" value="ECO:0007669"/>
    <property type="project" value="UniProtKB-ARBA"/>
</dbReference>
<evidence type="ECO:0000256" key="1">
    <source>
        <dbReference type="ARBA" id="ARBA00004906"/>
    </source>
</evidence>
<dbReference type="OrthoDB" id="19692at2759"/>
<comment type="pathway">
    <text evidence="1">Protein modification; protein ubiquitination.</text>
</comment>
<feature type="compositionally biased region" description="Acidic residues" evidence="9">
    <location>
        <begin position="242"/>
        <end position="278"/>
    </location>
</feature>
<feature type="compositionally biased region" description="Low complexity" evidence="9">
    <location>
        <begin position="1"/>
        <end position="25"/>
    </location>
</feature>
<sequence>MTTASTSQHASSTLMAASAGSSSATGTGGSGSNTTTSTPSSSAVRALAMEYKSLQEEPVEGFRVKLINDDNLFEWEVAIFGPPDTLYQGGYFKAHMKFPHDYPYSPPSIRFLTKVWHPNVYENGDLCISILHPPVDDPQSGELPCERWNPTQNVRTILLSVISLLNEPNTYSPANVDASVMYRRWRDSQGKDTEYPNIIRKQALAANAEAKREGIVVPMTLEDYCLKPTRKVNTESGLDPNFYDDDFDLETEDDLPTDDDFDDDDEDEDDDDEDDDEQQKELSADICKNKCNNNGLGVARAAAAEADGDAESADDSGKGETT</sequence>
<accession>B4N4V9</accession>
<dbReference type="OMA" id="PRNTLYE"/>
<evidence type="ECO:0000256" key="4">
    <source>
        <dbReference type="ARBA" id="ARBA00022741"/>
    </source>
</evidence>
<dbReference type="AlphaFoldDB" id="B4N4V9"/>
<dbReference type="Proteomes" id="UP000007798">
    <property type="component" value="Unassembled WGS sequence"/>
</dbReference>
<dbReference type="KEGG" id="dwi:6645818"/>
<dbReference type="HOGENOM" id="CLU_030988_1_0_1"/>
<proteinExistence type="inferred from homology"/>
<keyword evidence="3" id="KW-0808">Transferase</keyword>
<evidence type="ECO:0000256" key="6">
    <source>
        <dbReference type="ARBA" id="ARBA00022840"/>
    </source>
</evidence>
<keyword evidence="6 8" id="KW-0067">ATP-binding</keyword>